<sequence>MSLSKSERQSIILNDARGIQHPLYYVSTSKDGKIYVRKRRVPLTNSETDKIDIKPKLETKAEDSEVVRTKPMIKETESKPEPKPGGLRESILAQSAEIKPDVLSITNQELIAKFVNFIEKQTESKNPDPPVREQETKINEEFVKNVKHEIIEQKKQIPQLRRRVRILN</sequence>
<name>A2EN15_TRIV3</name>
<keyword evidence="3" id="KW-1185">Reference proteome</keyword>
<dbReference type="AlphaFoldDB" id="A2EN15"/>
<dbReference type="SMR" id="A2EN15"/>
<dbReference type="VEuPathDB" id="TrichDB:TVAGG3_0983280"/>
<dbReference type="VEuPathDB" id="TrichDB:TVAG_124250"/>
<feature type="compositionally biased region" description="Basic and acidic residues" evidence="1">
    <location>
        <begin position="60"/>
        <end position="82"/>
    </location>
</feature>
<protein>
    <submittedName>
        <fullName evidence="2">Uncharacterized protein</fullName>
    </submittedName>
</protein>
<evidence type="ECO:0000313" key="2">
    <source>
        <dbReference type="EMBL" id="EAY06000.1"/>
    </source>
</evidence>
<feature type="region of interest" description="Disordered" evidence="1">
    <location>
        <begin position="60"/>
        <end position="87"/>
    </location>
</feature>
<dbReference type="Proteomes" id="UP000001542">
    <property type="component" value="Unassembled WGS sequence"/>
</dbReference>
<reference evidence="2" key="1">
    <citation type="submission" date="2006-10" db="EMBL/GenBank/DDBJ databases">
        <authorList>
            <person name="Amadeo P."/>
            <person name="Zhao Q."/>
            <person name="Wortman J."/>
            <person name="Fraser-Liggett C."/>
            <person name="Carlton J."/>
        </authorList>
    </citation>
    <scope>NUCLEOTIDE SEQUENCE</scope>
    <source>
        <strain evidence="2">G3</strain>
    </source>
</reference>
<proteinExistence type="predicted"/>
<dbReference type="InParanoid" id="A2EN15"/>
<evidence type="ECO:0000313" key="3">
    <source>
        <dbReference type="Proteomes" id="UP000001542"/>
    </source>
</evidence>
<accession>A2EN15</accession>
<evidence type="ECO:0000256" key="1">
    <source>
        <dbReference type="SAM" id="MobiDB-lite"/>
    </source>
</evidence>
<gene>
    <name evidence="2" type="ORF">TVAG_124250</name>
</gene>
<organism evidence="2 3">
    <name type="scientific">Trichomonas vaginalis (strain ATCC PRA-98 / G3)</name>
    <dbReference type="NCBI Taxonomy" id="412133"/>
    <lineage>
        <taxon>Eukaryota</taxon>
        <taxon>Metamonada</taxon>
        <taxon>Parabasalia</taxon>
        <taxon>Trichomonadida</taxon>
        <taxon>Trichomonadidae</taxon>
        <taxon>Trichomonas</taxon>
    </lineage>
</organism>
<dbReference type="EMBL" id="DS113435">
    <property type="protein sequence ID" value="EAY06000.1"/>
    <property type="molecule type" value="Genomic_DNA"/>
</dbReference>
<reference evidence="2" key="2">
    <citation type="journal article" date="2007" name="Science">
        <title>Draft genome sequence of the sexually transmitted pathogen Trichomonas vaginalis.</title>
        <authorList>
            <person name="Carlton J.M."/>
            <person name="Hirt R.P."/>
            <person name="Silva J.C."/>
            <person name="Delcher A.L."/>
            <person name="Schatz M."/>
            <person name="Zhao Q."/>
            <person name="Wortman J.R."/>
            <person name="Bidwell S.L."/>
            <person name="Alsmark U.C.M."/>
            <person name="Besteiro S."/>
            <person name="Sicheritz-Ponten T."/>
            <person name="Noel C.J."/>
            <person name="Dacks J.B."/>
            <person name="Foster P.G."/>
            <person name="Simillion C."/>
            <person name="Van de Peer Y."/>
            <person name="Miranda-Saavedra D."/>
            <person name="Barton G.J."/>
            <person name="Westrop G.D."/>
            <person name="Mueller S."/>
            <person name="Dessi D."/>
            <person name="Fiori P.L."/>
            <person name="Ren Q."/>
            <person name="Paulsen I."/>
            <person name="Zhang H."/>
            <person name="Bastida-Corcuera F.D."/>
            <person name="Simoes-Barbosa A."/>
            <person name="Brown M.T."/>
            <person name="Hayes R.D."/>
            <person name="Mukherjee M."/>
            <person name="Okumura C.Y."/>
            <person name="Schneider R."/>
            <person name="Smith A.J."/>
            <person name="Vanacova S."/>
            <person name="Villalvazo M."/>
            <person name="Haas B.J."/>
            <person name="Pertea M."/>
            <person name="Feldblyum T.V."/>
            <person name="Utterback T.R."/>
            <person name="Shu C.L."/>
            <person name="Osoegawa K."/>
            <person name="de Jong P.J."/>
            <person name="Hrdy I."/>
            <person name="Horvathova L."/>
            <person name="Zubacova Z."/>
            <person name="Dolezal P."/>
            <person name="Malik S.B."/>
            <person name="Logsdon J.M. Jr."/>
            <person name="Henze K."/>
            <person name="Gupta A."/>
            <person name="Wang C.C."/>
            <person name="Dunne R.L."/>
            <person name="Upcroft J.A."/>
            <person name="Upcroft P."/>
            <person name="White O."/>
            <person name="Salzberg S.L."/>
            <person name="Tang P."/>
            <person name="Chiu C.-H."/>
            <person name="Lee Y.-S."/>
            <person name="Embley T.M."/>
            <person name="Coombs G.H."/>
            <person name="Mottram J.C."/>
            <person name="Tachezy J."/>
            <person name="Fraser-Liggett C.M."/>
            <person name="Johnson P.J."/>
        </authorList>
    </citation>
    <scope>NUCLEOTIDE SEQUENCE [LARGE SCALE GENOMIC DNA]</scope>
    <source>
        <strain evidence="2">G3</strain>
    </source>
</reference>